<keyword evidence="2" id="KW-0378">Hydrolase</keyword>
<dbReference type="PANTHER" id="PTHR43283:SF15">
    <property type="entry name" value="CONSERVED PROTEIN"/>
    <property type="match status" value="1"/>
</dbReference>
<dbReference type="Gene3D" id="3.40.710.10">
    <property type="entry name" value="DD-peptidase/beta-lactamase superfamily"/>
    <property type="match status" value="1"/>
</dbReference>
<organism evidence="2">
    <name type="scientific">Corynebacterium accolens</name>
    <dbReference type="NCBI Taxonomy" id="38284"/>
    <lineage>
        <taxon>Bacteria</taxon>
        <taxon>Bacillati</taxon>
        <taxon>Actinomycetota</taxon>
        <taxon>Actinomycetes</taxon>
        <taxon>Mycobacteriales</taxon>
        <taxon>Corynebacteriaceae</taxon>
        <taxon>Corynebacterium</taxon>
    </lineage>
</organism>
<comment type="caution">
    <text evidence="2">The sequence shown here is derived from an EMBL/GenBank/DDBJ whole genome shotgun (WGS) entry which is preliminary data.</text>
</comment>
<dbReference type="InterPro" id="IPR001466">
    <property type="entry name" value="Beta-lactam-related"/>
</dbReference>
<dbReference type="EMBL" id="NWBP01000034">
    <property type="protein sequence ID" value="PCC81970.1"/>
    <property type="molecule type" value="Genomic_DNA"/>
</dbReference>
<evidence type="ECO:0000259" key="1">
    <source>
        <dbReference type="Pfam" id="PF00144"/>
    </source>
</evidence>
<accession>A0A2A4AI33</accession>
<dbReference type="PANTHER" id="PTHR43283">
    <property type="entry name" value="BETA-LACTAMASE-RELATED"/>
    <property type="match status" value="1"/>
</dbReference>
<dbReference type="InterPro" id="IPR050789">
    <property type="entry name" value="Diverse_Enzym_Activities"/>
</dbReference>
<evidence type="ECO:0000313" key="2">
    <source>
        <dbReference type="EMBL" id="PCC81970.1"/>
    </source>
</evidence>
<reference evidence="2" key="1">
    <citation type="submission" date="2017-09" db="EMBL/GenBank/DDBJ databases">
        <title>Draft Genome Sequence of Corynebacterium accolens AH4003.</title>
        <authorList>
            <person name="Chen Y."/>
            <person name="Oosthuysen W.F."/>
            <person name="Kelley S."/>
            <person name="Horswill A."/>
        </authorList>
    </citation>
    <scope>NUCLEOTIDE SEQUENCE [LARGE SCALE GENOMIC DNA]</scope>
    <source>
        <strain evidence="2">AH4003</strain>
    </source>
</reference>
<protein>
    <submittedName>
        <fullName evidence="2">Serine hydrolase</fullName>
    </submittedName>
</protein>
<feature type="domain" description="Beta-lactamase-related" evidence="1">
    <location>
        <begin position="33"/>
        <end position="245"/>
    </location>
</feature>
<gene>
    <name evidence="2" type="ORF">COM45_11195</name>
</gene>
<dbReference type="InterPro" id="IPR012338">
    <property type="entry name" value="Beta-lactam/transpept-like"/>
</dbReference>
<dbReference type="SUPFAM" id="SSF56601">
    <property type="entry name" value="beta-lactamase/transpeptidase-like"/>
    <property type="match status" value="1"/>
</dbReference>
<dbReference type="Proteomes" id="UP000218690">
    <property type="component" value="Unassembled WGS sequence"/>
</dbReference>
<dbReference type="Pfam" id="PF00144">
    <property type="entry name" value="Beta-lactamase"/>
    <property type="match status" value="1"/>
</dbReference>
<name>A0A2A4AI33_9CORY</name>
<sequence>MSEFSKISEWPADNIAGALLHRGEIVESVGALDRAFSVASVTKPVVAYGVAMAVEEGAVDLDMPAGPEGSTLRHLLAHASGVKFDSREQQKPVGERRIYSSAGYEWAAEVVEEATEMPFPEYLREGVFAPLGMGSTHLEGSAGHGLVTTVSDLAAFTAEVYSPQLLHPGTVAEMCRVQFPGLRGIVPGYGSFKDCTWGLGFEIHGEKRQWMGVLPSSAVGHFGMSGTYLWLAGDWAMVALTDRDFGDWAKPLWAEANTAIWKECQAR</sequence>
<dbReference type="GO" id="GO:0016787">
    <property type="term" value="F:hydrolase activity"/>
    <property type="evidence" value="ECO:0007669"/>
    <property type="project" value="UniProtKB-KW"/>
</dbReference>
<proteinExistence type="predicted"/>
<dbReference type="AlphaFoldDB" id="A0A2A4AI33"/>